<dbReference type="AlphaFoldDB" id="A0A6M6JQ76"/>
<dbReference type="GO" id="GO:0003677">
    <property type="term" value="F:DNA binding"/>
    <property type="evidence" value="ECO:0007669"/>
    <property type="project" value="UniProtKB-KW"/>
</dbReference>
<dbReference type="PRINTS" id="PR00039">
    <property type="entry name" value="HTHLYSR"/>
</dbReference>
<dbReference type="RefSeq" id="WP_172165053.1">
    <property type="nucleotide sequence ID" value="NZ_CP053564.1"/>
</dbReference>
<evidence type="ECO:0000259" key="5">
    <source>
        <dbReference type="PROSITE" id="PS50931"/>
    </source>
</evidence>
<feature type="domain" description="HTH lysR-type" evidence="5">
    <location>
        <begin position="5"/>
        <end position="62"/>
    </location>
</feature>
<protein>
    <submittedName>
        <fullName evidence="6">LysR family transcriptional regulator</fullName>
    </submittedName>
</protein>
<evidence type="ECO:0000313" key="6">
    <source>
        <dbReference type="EMBL" id="QJY49400.1"/>
    </source>
</evidence>
<evidence type="ECO:0000256" key="4">
    <source>
        <dbReference type="ARBA" id="ARBA00023163"/>
    </source>
</evidence>
<dbReference type="SUPFAM" id="SSF46785">
    <property type="entry name" value="Winged helix' DNA-binding domain"/>
    <property type="match status" value="1"/>
</dbReference>
<evidence type="ECO:0000313" key="7">
    <source>
        <dbReference type="Proteomes" id="UP000505377"/>
    </source>
</evidence>
<evidence type="ECO:0000256" key="1">
    <source>
        <dbReference type="ARBA" id="ARBA00009437"/>
    </source>
</evidence>
<gene>
    <name evidence="6" type="ORF">HOP40_29605</name>
</gene>
<dbReference type="Pfam" id="PF03466">
    <property type="entry name" value="LysR_substrate"/>
    <property type="match status" value="1"/>
</dbReference>
<name>A0A6M6JQ76_9PSEU</name>
<dbReference type="FunFam" id="1.10.10.10:FF:000001">
    <property type="entry name" value="LysR family transcriptional regulator"/>
    <property type="match status" value="1"/>
</dbReference>
<accession>A0A6M6JQ76</accession>
<dbReference type="KEGG" id="pbro:HOP40_29605"/>
<evidence type="ECO:0000256" key="2">
    <source>
        <dbReference type="ARBA" id="ARBA00023015"/>
    </source>
</evidence>
<dbReference type="InterPro" id="IPR036390">
    <property type="entry name" value="WH_DNA-bd_sf"/>
</dbReference>
<keyword evidence="7" id="KW-1185">Reference proteome</keyword>
<dbReference type="SUPFAM" id="SSF53850">
    <property type="entry name" value="Periplasmic binding protein-like II"/>
    <property type="match status" value="1"/>
</dbReference>
<dbReference type="InterPro" id="IPR036388">
    <property type="entry name" value="WH-like_DNA-bd_sf"/>
</dbReference>
<dbReference type="PANTHER" id="PTHR30346">
    <property type="entry name" value="TRANSCRIPTIONAL DUAL REGULATOR HCAR-RELATED"/>
    <property type="match status" value="1"/>
</dbReference>
<dbReference type="EMBL" id="CP053564">
    <property type="protein sequence ID" value="QJY49400.1"/>
    <property type="molecule type" value="Genomic_DNA"/>
</dbReference>
<organism evidence="6 7">
    <name type="scientific">Pseudonocardia broussonetiae</name>
    <dbReference type="NCBI Taxonomy" id="2736640"/>
    <lineage>
        <taxon>Bacteria</taxon>
        <taxon>Bacillati</taxon>
        <taxon>Actinomycetota</taxon>
        <taxon>Actinomycetes</taxon>
        <taxon>Pseudonocardiales</taxon>
        <taxon>Pseudonocardiaceae</taxon>
        <taxon>Pseudonocardia</taxon>
    </lineage>
</organism>
<keyword evidence="2" id="KW-0805">Transcription regulation</keyword>
<evidence type="ECO:0000256" key="3">
    <source>
        <dbReference type="ARBA" id="ARBA00023125"/>
    </source>
</evidence>
<dbReference type="InterPro" id="IPR000847">
    <property type="entry name" value="LysR_HTH_N"/>
</dbReference>
<keyword evidence="4" id="KW-0804">Transcription</keyword>
<dbReference type="Gene3D" id="3.40.190.10">
    <property type="entry name" value="Periplasmic binding protein-like II"/>
    <property type="match status" value="2"/>
</dbReference>
<proteinExistence type="inferred from homology"/>
<dbReference type="GO" id="GO:0003700">
    <property type="term" value="F:DNA-binding transcription factor activity"/>
    <property type="evidence" value="ECO:0007669"/>
    <property type="project" value="InterPro"/>
</dbReference>
<sequence>MVENIELRHLRAFVAVATELNFSRAARGLHLAQQSLSTQIQQLERELAVQLLVRTTRRVELTDAGRVFLEHARTVLEQMSTAVERTRRVAGGEIGRLSLSYTPTLAADTLPVLMAAVHRRCPDLSLRVSEMWQAESVEAVRAGRLDAGLARYPEVPAELASVRIRDEPLGVVLSAAHPLAGQEVLDPVQLGDATLVIWPRDFSPGFFDRVLDAYRSHGFRGRIHELELLTSGSFLRDPGALALVSTGEGFTVAFDRQFDPLPPDFVWRPVEPAPRIAVHLYWRREATPAVRRLIDVTRGISRAEGWLVGPS</sequence>
<dbReference type="Proteomes" id="UP000505377">
    <property type="component" value="Chromosome"/>
</dbReference>
<dbReference type="Gene3D" id="1.10.10.10">
    <property type="entry name" value="Winged helix-like DNA-binding domain superfamily/Winged helix DNA-binding domain"/>
    <property type="match status" value="1"/>
</dbReference>
<dbReference type="PANTHER" id="PTHR30346:SF28">
    <property type="entry name" value="HTH-TYPE TRANSCRIPTIONAL REGULATOR CYNR"/>
    <property type="match status" value="1"/>
</dbReference>
<dbReference type="CDD" id="cd08414">
    <property type="entry name" value="PBP2_LTTR_aromatics_like"/>
    <property type="match status" value="1"/>
</dbReference>
<keyword evidence="3" id="KW-0238">DNA-binding</keyword>
<dbReference type="GO" id="GO:0032993">
    <property type="term" value="C:protein-DNA complex"/>
    <property type="evidence" value="ECO:0007669"/>
    <property type="project" value="TreeGrafter"/>
</dbReference>
<dbReference type="Pfam" id="PF00126">
    <property type="entry name" value="HTH_1"/>
    <property type="match status" value="1"/>
</dbReference>
<dbReference type="InterPro" id="IPR005119">
    <property type="entry name" value="LysR_subst-bd"/>
</dbReference>
<dbReference type="PROSITE" id="PS50931">
    <property type="entry name" value="HTH_LYSR"/>
    <property type="match status" value="1"/>
</dbReference>
<reference evidence="6 7" key="1">
    <citation type="submission" date="2020-05" db="EMBL/GenBank/DDBJ databases">
        <authorList>
            <person name="Mo P."/>
        </authorList>
    </citation>
    <scope>NUCLEOTIDE SEQUENCE [LARGE SCALE GENOMIC DNA]</scope>
    <source>
        <strain evidence="6 7">Gen01</strain>
    </source>
</reference>
<comment type="similarity">
    <text evidence="1">Belongs to the LysR transcriptional regulatory family.</text>
</comment>